<dbReference type="GO" id="GO:0019619">
    <property type="term" value="P:3,4-dihydroxybenzoate catabolic process"/>
    <property type="evidence" value="ECO:0007669"/>
    <property type="project" value="InterPro"/>
</dbReference>
<protein>
    <recommendedName>
        <fullName evidence="2">3-carboxy-cis,cis-muconate cycloisomerase</fullName>
        <ecNumber evidence="2">5.5.1.2</ecNumber>
    </recommendedName>
</protein>
<dbReference type="Pfam" id="PF10397">
    <property type="entry name" value="ADSL_C"/>
    <property type="match status" value="1"/>
</dbReference>
<dbReference type="Pfam" id="PF00206">
    <property type="entry name" value="Lyase_1"/>
    <property type="match status" value="1"/>
</dbReference>
<dbReference type="RefSeq" id="WP_104358039.1">
    <property type="nucleotide sequence ID" value="NZ_CALFFA010000048.1"/>
</dbReference>
<keyword evidence="7" id="KW-1185">Reference proteome</keyword>
<dbReference type="Gene3D" id="1.20.200.10">
    <property type="entry name" value="Fumarase/aspartase (Central domain)"/>
    <property type="match status" value="1"/>
</dbReference>
<dbReference type="InterPro" id="IPR000362">
    <property type="entry name" value="Fumarate_lyase_fam"/>
</dbReference>
<comment type="similarity">
    <text evidence="1">Belongs to the class-II fumarase/aspartase family.</text>
</comment>
<gene>
    <name evidence="5" type="primary">pcaB</name>
    <name evidence="5" type="ORF">C1702_12475</name>
    <name evidence="6" type="ORF">EV676_11163</name>
</gene>
<keyword evidence="5" id="KW-0413">Isomerase</keyword>
<comment type="caution">
    <text evidence="5">The sequence shown here is derived from an EMBL/GenBank/DDBJ whole genome shotgun (WGS) entry which is preliminary data.</text>
</comment>
<dbReference type="EC" id="5.5.1.2" evidence="2"/>
<evidence type="ECO:0000313" key="6">
    <source>
        <dbReference type="EMBL" id="TCP04162.1"/>
    </source>
</evidence>
<feature type="coiled-coil region" evidence="3">
    <location>
        <begin position="338"/>
        <end position="365"/>
    </location>
</feature>
<name>A0A2S5T2X2_9BURK</name>
<dbReference type="EMBL" id="SLXF01000011">
    <property type="protein sequence ID" value="TCP04162.1"/>
    <property type="molecule type" value="Genomic_DNA"/>
</dbReference>
<organism evidence="5 7">
    <name type="scientific">Caldimonas thermodepolymerans</name>
    <dbReference type="NCBI Taxonomy" id="215580"/>
    <lineage>
        <taxon>Bacteria</taxon>
        <taxon>Pseudomonadati</taxon>
        <taxon>Pseudomonadota</taxon>
        <taxon>Betaproteobacteria</taxon>
        <taxon>Burkholderiales</taxon>
        <taxon>Sphaerotilaceae</taxon>
        <taxon>Caldimonas</taxon>
    </lineage>
</organism>
<dbReference type="Proteomes" id="UP000239406">
    <property type="component" value="Unassembled WGS sequence"/>
</dbReference>
<dbReference type="EMBL" id="PSNY01000013">
    <property type="protein sequence ID" value="PPE69306.1"/>
    <property type="molecule type" value="Genomic_DNA"/>
</dbReference>
<evidence type="ECO:0000313" key="8">
    <source>
        <dbReference type="Proteomes" id="UP000294772"/>
    </source>
</evidence>
<dbReference type="SMART" id="SM00998">
    <property type="entry name" value="ADSL_C"/>
    <property type="match status" value="1"/>
</dbReference>
<dbReference type="InterPro" id="IPR022761">
    <property type="entry name" value="Fumarate_lyase_N"/>
</dbReference>
<dbReference type="AlphaFoldDB" id="A0A2S5T2X2"/>
<evidence type="ECO:0000256" key="3">
    <source>
        <dbReference type="SAM" id="Coils"/>
    </source>
</evidence>
<reference evidence="6 8" key="2">
    <citation type="submission" date="2019-03" db="EMBL/GenBank/DDBJ databases">
        <title>Genomic Encyclopedia of Type Strains, Phase IV (KMG-IV): sequencing the most valuable type-strain genomes for metagenomic binning, comparative biology and taxonomic classification.</title>
        <authorList>
            <person name="Goeker M."/>
        </authorList>
    </citation>
    <scope>NUCLEOTIDE SEQUENCE [LARGE SCALE GENOMIC DNA]</scope>
    <source>
        <strain evidence="6 8">DSM 15264</strain>
    </source>
</reference>
<dbReference type="PANTHER" id="PTHR43172:SF2">
    <property type="entry name" value="ADENYLOSUCCINATE LYASE C-TERMINAL DOMAIN-CONTAINING PROTEIN"/>
    <property type="match status" value="1"/>
</dbReference>
<evidence type="ECO:0000259" key="4">
    <source>
        <dbReference type="SMART" id="SM00998"/>
    </source>
</evidence>
<reference evidence="5 7" key="1">
    <citation type="submission" date="2018-02" db="EMBL/GenBank/DDBJ databases">
        <title>Reclassifiation of [Polyangium] brachysporum DSM 7029 as Guopingzhaonella breviflexa gen. nov., sp. nov., a member of the family Comamonadaceae.</title>
        <authorList>
            <person name="Tang B."/>
        </authorList>
    </citation>
    <scope>NUCLEOTIDE SEQUENCE [LARGE SCALE GENOMIC DNA]</scope>
    <source>
        <strain evidence="5 7">DSM 15344</strain>
    </source>
</reference>
<dbReference type="PANTHER" id="PTHR43172">
    <property type="entry name" value="ADENYLOSUCCINATE LYASE"/>
    <property type="match status" value="1"/>
</dbReference>
<feature type="domain" description="Adenylosuccinate lyase C-terminal" evidence="4">
    <location>
        <begin position="363"/>
        <end position="446"/>
    </location>
</feature>
<dbReference type="NCBIfam" id="TIGR02426">
    <property type="entry name" value="protocat_pcaB"/>
    <property type="match status" value="1"/>
</dbReference>
<evidence type="ECO:0000256" key="1">
    <source>
        <dbReference type="ARBA" id="ARBA00034772"/>
    </source>
</evidence>
<dbReference type="GO" id="GO:0047472">
    <property type="term" value="F:3-carboxy-cis,cis-muconate cycloisomerase activity"/>
    <property type="evidence" value="ECO:0007669"/>
    <property type="project" value="UniProtKB-UniRule"/>
</dbReference>
<dbReference type="InterPro" id="IPR008948">
    <property type="entry name" value="L-Aspartase-like"/>
</dbReference>
<dbReference type="InterPro" id="IPR019468">
    <property type="entry name" value="AdenyloSucc_lyase_C"/>
</dbReference>
<dbReference type="InterPro" id="IPR012789">
    <property type="entry name" value="Protocat_PcaB-like"/>
</dbReference>
<dbReference type="PROSITE" id="PS00163">
    <property type="entry name" value="FUMARATE_LYASES"/>
    <property type="match status" value="1"/>
</dbReference>
<sequence length="466" mass="49473">MSSFAFEGFLSTPEMLEVFSEVSVTQAMMDFEAALARAQAAEGLMPHAAAQAITSVCKADLYDVPAIVGQSGRAGSLAIPLVKKLTETVALFDQQAAGYVHWGSTSQDVIDTAMVLLTRRALQLVERDLAALVRDLLVLAELHAATPVLARTLMQPAQVVTVGYKLLGWVAPLVRRQARLREAAARALKLQFGGAVGTLSVLGDAGPAVARRMADELQLALPPTAWHTQRDDWVALGAEVGVLCGALGKIARDLSAMAQGEIGELAEPSGGGRGGSSAMPHKRNPVSSMVALAAALRAPQRVAALLAAMPQEQERGLGNWQAELAEWAGLFISAHGAVKALAEAIAGLEIDAARMRQNIDALQGLVFAEAVSMRLARTLGKSRAHQMFEALAQRALAERRHLRELTLEAVQSDPALQVAMTVADIDMLFDLARAAEPAARIVRQQLPELKKEAAALAAAQEETRHG</sequence>
<dbReference type="GO" id="GO:0016829">
    <property type="term" value="F:lyase activity"/>
    <property type="evidence" value="ECO:0007669"/>
    <property type="project" value="UniProtKB-ARBA"/>
</dbReference>
<dbReference type="Proteomes" id="UP000294772">
    <property type="component" value="Unassembled WGS sequence"/>
</dbReference>
<proteinExistence type="inferred from homology"/>
<dbReference type="OrthoDB" id="9768878at2"/>
<dbReference type="InterPro" id="IPR020557">
    <property type="entry name" value="Fumarate_lyase_CS"/>
</dbReference>
<accession>A0A2S5T2X2</accession>
<keyword evidence="3" id="KW-0175">Coiled coil</keyword>
<dbReference type="SUPFAM" id="SSF48557">
    <property type="entry name" value="L-aspartase-like"/>
    <property type="match status" value="1"/>
</dbReference>
<evidence type="ECO:0000313" key="5">
    <source>
        <dbReference type="EMBL" id="PPE69306.1"/>
    </source>
</evidence>
<dbReference type="InterPro" id="IPR024083">
    <property type="entry name" value="Fumarase/histidase_N"/>
</dbReference>
<evidence type="ECO:0000256" key="2">
    <source>
        <dbReference type="NCBIfam" id="TIGR02426"/>
    </source>
</evidence>
<evidence type="ECO:0000313" key="7">
    <source>
        <dbReference type="Proteomes" id="UP000239406"/>
    </source>
</evidence>
<dbReference type="Gene3D" id="1.10.275.10">
    <property type="entry name" value="Fumarase/aspartase (N-terminal domain)"/>
    <property type="match status" value="1"/>
</dbReference>
<dbReference type="Gene3D" id="1.10.40.30">
    <property type="entry name" value="Fumarase/aspartase (C-terminal domain)"/>
    <property type="match status" value="1"/>
</dbReference>
<dbReference type="PRINTS" id="PR00149">
    <property type="entry name" value="FUMRATELYASE"/>
</dbReference>